<feature type="region of interest" description="Disordered" evidence="6">
    <location>
        <begin position="1"/>
        <end position="20"/>
    </location>
</feature>
<evidence type="ECO:0000256" key="1">
    <source>
        <dbReference type="ARBA" id="ARBA00009278"/>
    </source>
</evidence>
<reference evidence="10" key="1">
    <citation type="submission" date="2025-08" db="UniProtKB">
        <authorList>
            <consortium name="RefSeq"/>
        </authorList>
    </citation>
    <scope>IDENTIFICATION</scope>
    <source>
        <tissue evidence="10">Muscle</tissue>
    </source>
</reference>
<gene>
    <name evidence="10" type="primary">LOC111083581</name>
</gene>
<dbReference type="PROSITE" id="PS51140">
    <property type="entry name" value="CUE"/>
    <property type="match status" value="1"/>
</dbReference>
<keyword evidence="9" id="KW-1185">Reference proteome</keyword>
<feature type="domain" description="CUE" evidence="8">
    <location>
        <begin position="238"/>
        <end position="281"/>
    </location>
</feature>
<dbReference type="InterPro" id="IPR035892">
    <property type="entry name" value="C2_domain_sf"/>
</dbReference>
<evidence type="ECO:0000256" key="6">
    <source>
        <dbReference type="SAM" id="MobiDB-lite"/>
    </source>
</evidence>
<dbReference type="Pfam" id="PF02845">
    <property type="entry name" value="CUE"/>
    <property type="match status" value="1"/>
</dbReference>
<dbReference type="InterPro" id="IPR009060">
    <property type="entry name" value="UBA-like_sf"/>
</dbReference>
<dbReference type="InterPro" id="IPR000008">
    <property type="entry name" value="C2_dom"/>
</dbReference>
<dbReference type="SUPFAM" id="SSF49562">
    <property type="entry name" value="C2 domain (Calcium/lipid-binding domain, CaLB)"/>
    <property type="match status" value="1"/>
</dbReference>
<keyword evidence="4" id="KW-0072">Autophagy</keyword>
<dbReference type="Gene3D" id="1.10.8.10">
    <property type="entry name" value="DNA helicase RuvA subunit, C-terminal domain"/>
    <property type="match status" value="1"/>
</dbReference>
<organism evidence="9 10">
    <name type="scientific">Limulus polyphemus</name>
    <name type="common">Atlantic horseshoe crab</name>
    <dbReference type="NCBI Taxonomy" id="6850"/>
    <lineage>
        <taxon>Eukaryota</taxon>
        <taxon>Metazoa</taxon>
        <taxon>Ecdysozoa</taxon>
        <taxon>Arthropoda</taxon>
        <taxon>Chelicerata</taxon>
        <taxon>Merostomata</taxon>
        <taxon>Xiphosura</taxon>
        <taxon>Limulidae</taxon>
        <taxon>Limulus</taxon>
    </lineage>
</organism>
<comment type="similarity">
    <text evidence="1">Belongs to the tollip family.</text>
</comment>
<evidence type="ECO:0000313" key="9">
    <source>
        <dbReference type="Proteomes" id="UP000694941"/>
    </source>
</evidence>
<dbReference type="PANTHER" id="PTHR16461">
    <property type="entry name" value="TOLL-INTERACTING PROTEIN"/>
    <property type="match status" value="1"/>
</dbReference>
<protein>
    <submittedName>
        <fullName evidence="10">Toll-interacting protein A-like</fullName>
    </submittedName>
</protein>
<feature type="compositionally biased region" description="Polar residues" evidence="6">
    <location>
        <begin position="1"/>
        <end position="13"/>
    </location>
</feature>
<dbReference type="RefSeq" id="XP_022235910.1">
    <property type="nucleotide sequence ID" value="XM_022380202.1"/>
</dbReference>
<evidence type="ECO:0000256" key="3">
    <source>
        <dbReference type="ARBA" id="ARBA00022859"/>
    </source>
</evidence>
<evidence type="ECO:0000256" key="4">
    <source>
        <dbReference type="ARBA" id="ARBA00023006"/>
    </source>
</evidence>
<evidence type="ECO:0000256" key="5">
    <source>
        <dbReference type="ARBA" id="ARBA00023198"/>
    </source>
</evidence>
<evidence type="ECO:0000313" key="10">
    <source>
        <dbReference type="RefSeq" id="XP_022235910.1"/>
    </source>
</evidence>
<name>A0ABM1RX05_LIMPO</name>
<keyword evidence="2" id="KW-0399">Innate immunity</keyword>
<proteinExistence type="inferred from homology"/>
<dbReference type="SMART" id="SM00546">
    <property type="entry name" value="CUE"/>
    <property type="match status" value="1"/>
</dbReference>
<dbReference type="SUPFAM" id="SSF46934">
    <property type="entry name" value="UBA-like"/>
    <property type="match status" value="1"/>
</dbReference>
<dbReference type="Pfam" id="PF00168">
    <property type="entry name" value="C2"/>
    <property type="match status" value="1"/>
</dbReference>
<evidence type="ECO:0000259" key="7">
    <source>
        <dbReference type="PROSITE" id="PS50004"/>
    </source>
</evidence>
<dbReference type="Proteomes" id="UP000694941">
    <property type="component" value="Unplaced"/>
</dbReference>
<keyword evidence="3" id="KW-0391">Immunity</keyword>
<keyword evidence="5" id="KW-0395">Inflammatory response</keyword>
<dbReference type="InterPro" id="IPR003892">
    <property type="entry name" value="CUE"/>
</dbReference>
<dbReference type="GeneID" id="111083581"/>
<dbReference type="PROSITE" id="PS50004">
    <property type="entry name" value="C2"/>
    <property type="match status" value="1"/>
</dbReference>
<feature type="domain" description="C2" evidence="7">
    <location>
        <begin position="48"/>
        <end position="166"/>
    </location>
</feature>
<accession>A0ABM1RX05</accession>
<sequence length="283" mass="32226">MEPSERSNSTNQAAKPYGCYSQPMSGHLSDDFLRISANSQQQQNTQAQLHHQQFSSSERFYPSNITERLTITVIKAKLNKNYGVARMHPYVKLHVGHTIYETPTSYFGAKTPHWNKIIYCYLPTGVTSLYLEVFDERSFKADKKVAWGNIKIPEPVLNGGNLECWFPLKGQHGDKEEGLINLAFSRSTPLLAPVLPICPPVMATTQYYPLVMSYSHVGPVLNVHEYQQVSQPIQPVWITDDDIKQMQEMFPAIDREIIKTMLEYKRGNKDVVINDLLAMSNES</sequence>
<dbReference type="PANTHER" id="PTHR16461:SF5">
    <property type="entry name" value="TOLL-INTERACTING PROTEIN"/>
    <property type="match status" value="1"/>
</dbReference>
<dbReference type="Gene3D" id="2.60.40.150">
    <property type="entry name" value="C2 domain"/>
    <property type="match status" value="1"/>
</dbReference>
<evidence type="ECO:0000259" key="8">
    <source>
        <dbReference type="PROSITE" id="PS51140"/>
    </source>
</evidence>
<dbReference type="SMART" id="SM00239">
    <property type="entry name" value="C2"/>
    <property type="match status" value="1"/>
</dbReference>
<evidence type="ECO:0000256" key="2">
    <source>
        <dbReference type="ARBA" id="ARBA00022588"/>
    </source>
</evidence>